<reference evidence="13" key="2">
    <citation type="submission" date="2025-08" db="UniProtKB">
        <authorList>
            <consortium name="RefSeq"/>
        </authorList>
    </citation>
    <scope>IDENTIFICATION</scope>
    <source>
        <tissue evidence="13">Leaf</tissue>
    </source>
</reference>
<dbReference type="InterPro" id="IPR012340">
    <property type="entry name" value="NA-bd_OB-fold"/>
</dbReference>
<feature type="compositionally biased region" description="Acidic residues" evidence="7">
    <location>
        <begin position="302"/>
        <end position="313"/>
    </location>
</feature>
<dbReference type="SUPFAM" id="SSF52540">
    <property type="entry name" value="P-loop containing nucleoside triphosphate hydrolases"/>
    <property type="match status" value="2"/>
</dbReference>
<evidence type="ECO:0000259" key="8">
    <source>
        <dbReference type="Pfam" id="PF05970"/>
    </source>
</evidence>
<comment type="similarity">
    <text evidence="1">Belongs to the replication factor A protein 1 family.</text>
</comment>
<comment type="catalytic activity">
    <reaction evidence="6">
        <text>ATP + H2O = ADP + phosphate + H(+)</text>
        <dbReference type="Rhea" id="RHEA:13065"/>
        <dbReference type="ChEBI" id="CHEBI:15377"/>
        <dbReference type="ChEBI" id="CHEBI:15378"/>
        <dbReference type="ChEBI" id="CHEBI:30616"/>
        <dbReference type="ChEBI" id="CHEBI:43474"/>
        <dbReference type="ChEBI" id="CHEBI:456216"/>
        <dbReference type="EC" id="5.6.2.3"/>
    </reaction>
</comment>
<dbReference type="RefSeq" id="XP_056848874.1">
    <property type="nucleotide sequence ID" value="XM_056992894.1"/>
</dbReference>
<dbReference type="FunFam" id="3.40.50.300:FF:002884">
    <property type="entry name" value="ATP-dependent DNA helicase"/>
    <property type="match status" value="1"/>
</dbReference>
<evidence type="ECO:0000259" key="11">
    <source>
        <dbReference type="Pfam" id="PF21530"/>
    </source>
</evidence>
<dbReference type="GO" id="GO:0016787">
    <property type="term" value="F:hydrolase activity"/>
    <property type="evidence" value="ECO:0007669"/>
    <property type="project" value="UniProtKB-KW"/>
</dbReference>
<dbReference type="GO" id="GO:0003677">
    <property type="term" value="F:DNA binding"/>
    <property type="evidence" value="ECO:0007669"/>
    <property type="project" value="UniProtKB-KW"/>
</dbReference>
<evidence type="ECO:0000259" key="9">
    <source>
        <dbReference type="Pfam" id="PF08646"/>
    </source>
</evidence>
<feature type="domain" description="DNA helicase Pif1-like 2B" evidence="11">
    <location>
        <begin position="1461"/>
        <end position="1507"/>
    </location>
</feature>
<comment type="cofactor">
    <cofactor evidence="6">
        <name>Mg(2+)</name>
        <dbReference type="ChEBI" id="CHEBI:18420"/>
    </cofactor>
</comment>
<keyword evidence="6" id="KW-0233">DNA recombination</keyword>
<dbReference type="GO" id="GO:0005524">
    <property type="term" value="F:ATP binding"/>
    <property type="evidence" value="ECO:0007669"/>
    <property type="project" value="UniProtKB-KW"/>
</dbReference>
<dbReference type="GeneID" id="108820174"/>
<dbReference type="GO" id="GO:0008270">
    <property type="term" value="F:zinc ion binding"/>
    <property type="evidence" value="ECO:0007669"/>
    <property type="project" value="UniProtKB-KW"/>
</dbReference>
<keyword evidence="6" id="KW-0347">Helicase</keyword>
<dbReference type="Pfam" id="PF08646">
    <property type="entry name" value="Rep_fac-A_C"/>
    <property type="match status" value="1"/>
</dbReference>
<dbReference type="GO" id="GO:0043139">
    <property type="term" value="F:5'-3' DNA helicase activity"/>
    <property type="evidence" value="ECO:0007669"/>
    <property type="project" value="UniProtKB-EC"/>
</dbReference>
<feature type="domain" description="DNA helicase Pif1-like DEAD-box helicase" evidence="8">
    <location>
        <begin position="1183"/>
        <end position="1404"/>
    </location>
</feature>
<evidence type="ECO:0000256" key="3">
    <source>
        <dbReference type="ARBA" id="ARBA00022771"/>
    </source>
</evidence>
<evidence type="ECO:0000313" key="13">
    <source>
        <dbReference type="RefSeq" id="XP_056848874.1"/>
    </source>
</evidence>
<dbReference type="PANTHER" id="PTHR10492:SF101">
    <property type="entry name" value="ATP-DEPENDENT DNA HELICASE"/>
    <property type="match status" value="1"/>
</dbReference>
<dbReference type="SUPFAM" id="SSF50249">
    <property type="entry name" value="Nucleic acid-binding proteins"/>
    <property type="match status" value="1"/>
</dbReference>
<dbReference type="OrthoDB" id="1728974at2759"/>
<gene>
    <name evidence="13" type="primary">LOC108820174</name>
</gene>
<dbReference type="Pfam" id="PF05970">
    <property type="entry name" value="PIF1"/>
    <property type="match status" value="1"/>
</dbReference>
<dbReference type="PANTHER" id="PTHR10492">
    <property type="match status" value="1"/>
</dbReference>
<keyword evidence="6" id="KW-0067">ATP-binding</keyword>
<dbReference type="EC" id="5.6.2.3" evidence="6"/>
<evidence type="ECO:0000256" key="6">
    <source>
        <dbReference type="RuleBase" id="RU363044"/>
    </source>
</evidence>
<dbReference type="InterPro" id="IPR049163">
    <property type="entry name" value="Pif1-like_2B_dom"/>
</dbReference>
<evidence type="ECO:0000256" key="4">
    <source>
        <dbReference type="ARBA" id="ARBA00022833"/>
    </source>
</evidence>
<dbReference type="Proteomes" id="UP000504610">
    <property type="component" value="Chromosome 8"/>
</dbReference>
<keyword evidence="6" id="KW-0547">Nucleotide-binding</keyword>
<dbReference type="CDD" id="cd04476">
    <property type="entry name" value="RPA1_DBD_C"/>
    <property type="match status" value="1"/>
</dbReference>
<feature type="compositionally biased region" description="Polar residues" evidence="7">
    <location>
        <begin position="246"/>
        <end position="255"/>
    </location>
</feature>
<feature type="region of interest" description="Disordered" evidence="7">
    <location>
        <begin position="221"/>
        <end position="285"/>
    </location>
</feature>
<feature type="compositionally biased region" description="Polar residues" evidence="7">
    <location>
        <begin position="262"/>
        <end position="278"/>
    </location>
</feature>
<dbReference type="Gene3D" id="2.40.50.140">
    <property type="entry name" value="Nucleic acid-binding proteins"/>
    <property type="match status" value="1"/>
</dbReference>
<keyword evidence="3" id="KW-0863">Zinc-finger</keyword>
<dbReference type="InterPro" id="IPR047192">
    <property type="entry name" value="Euk_RPA1_DBD_C"/>
</dbReference>
<evidence type="ECO:0000256" key="2">
    <source>
        <dbReference type="ARBA" id="ARBA00022723"/>
    </source>
</evidence>
<proteinExistence type="inferred from homology"/>
<dbReference type="Gene3D" id="3.40.50.300">
    <property type="entry name" value="P-loop containing nucleotide triphosphate hydrolases"/>
    <property type="match status" value="2"/>
</dbReference>
<dbReference type="InterPro" id="IPR010285">
    <property type="entry name" value="DNA_helicase_pif1-like_DEAD"/>
</dbReference>
<keyword evidence="12" id="KW-1185">Reference proteome</keyword>
<feature type="domain" description="Helitron helicase-like" evidence="10">
    <location>
        <begin position="646"/>
        <end position="830"/>
    </location>
</feature>
<feature type="compositionally biased region" description="Polar residues" evidence="7">
    <location>
        <begin position="327"/>
        <end position="338"/>
    </location>
</feature>
<keyword evidence="6" id="KW-0227">DNA damage</keyword>
<accession>A0A9W3CBM2</accession>
<dbReference type="InterPro" id="IPR013955">
    <property type="entry name" value="Rep_factor-A_C"/>
</dbReference>
<evidence type="ECO:0000256" key="7">
    <source>
        <dbReference type="SAM" id="MobiDB-lite"/>
    </source>
</evidence>
<dbReference type="KEGG" id="rsz:108820174"/>
<feature type="domain" description="Replication factor A C-terminal" evidence="9">
    <location>
        <begin position="22"/>
        <end position="158"/>
    </location>
</feature>
<dbReference type="Pfam" id="PF21530">
    <property type="entry name" value="Pif1_2B_dom"/>
    <property type="match status" value="1"/>
</dbReference>
<keyword evidence="6" id="KW-0234">DNA repair</keyword>
<keyword evidence="2" id="KW-0479">Metal-binding</keyword>
<dbReference type="Pfam" id="PF14214">
    <property type="entry name" value="Helitron_like_N"/>
    <property type="match status" value="1"/>
</dbReference>
<dbReference type="InterPro" id="IPR025476">
    <property type="entry name" value="Helitron_helicase-like"/>
</dbReference>
<organism evidence="12 13">
    <name type="scientific">Raphanus sativus</name>
    <name type="common">Radish</name>
    <name type="synonym">Raphanus raphanistrum var. sativus</name>
    <dbReference type="NCBI Taxonomy" id="3726"/>
    <lineage>
        <taxon>Eukaryota</taxon>
        <taxon>Viridiplantae</taxon>
        <taxon>Streptophyta</taxon>
        <taxon>Embryophyta</taxon>
        <taxon>Tracheophyta</taxon>
        <taxon>Spermatophyta</taxon>
        <taxon>Magnoliopsida</taxon>
        <taxon>eudicotyledons</taxon>
        <taxon>Gunneridae</taxon>
        <taxon>Pentapetalae</taxon>
        <taxon>rosids</taxon>
        <taxon>malvids</taxon>
        <taxon>Brassicales</taxon>
        <taxon>Brassicaceae</taxon>
        <taxon>Brassiceae</taxon>
        <taxon>Raphanus</taxon>
    </lineage>
</organism>
<dbReference type="CDD" id="cd18809">
    <property type="entry name" value="SF1_C_RecD"/>
    <property type="match status" value="1"/>
</dbReference>
<evidence type="ECO:0000259" key="10">
    <source>
        <dbReference type="Pfam" id="PF14214"/>
    </source>
</evidence>
<evidence type="ECO:0000313" key="12">
    <source>
        <dbReference type="Proteomes" id="UP000504610"/>
    </source>
</evidence>
<feature type="region of interest" description="Disordered" evidence="7">
    <location>
        <begin position="299"/>
        <end position="338"/>
    </location>
</feature>
<sequence length="1626" mass="185361">MAVTTVKKSISEMIESNSSGKFMVVAKIEAIDLEKPWYYTACKICTRKMDRLLNGIEGVNQNIHQNPQYNCKRCGKDFDYGINCYHLVVRVSDESNVEAKSVLFNNIADKLIRRPAFQLVEEAPQENPHFVPQSLTELIGRKILFMLTIKSNGQKEQNSAYVVDSVVDNAEIIELFHPHPYVVIFHDYDSDDEFLYFNPNFTKSLKWQWLCNQHGPIEYRNRKRKIIGSPPSVNSKTKQKKARPGSNITGPSSSGLPPLFETDSNPEATQCPNQNKTNEFIPPPRFIVQDHPEAYNNRYEMESESENEDEYDDNQTYSGYPGGESLINPSPQHIPQQENNTVTSSITIGLQKNGYYDEGDPVWNCRFCQAYMWYGERIGKRRRSKKPVFSMCCKHGKVVLPRLANPPVELMYLLCKGDELSKHYREFIRAYNMMFSFTSLGGKIDHSINNGRGPFVFRMSGENYHRIGDIVPEPGQAPKFSQLYIIDTLNEIKNRLEAYAGSDGASAKKLREPLVLLLQNMLDQYNPHVKAFRSARDRFDVEGSTGYRMRLIESRQSDGRTHNLPTANEVAALIPGDFVLNMEPRDIVLESTSGKLQRISELHPAYLPLQYPLLFPYGEDGFRLNIPIGFEDTAGRKRKNVTMREYFAFRILERKGEAPTITRSGRLFHQFLVDAYTMIESSRLRYLWLNQKKLRSVSYDAIQKAAAKGGAKMAEQGSRIFIPATFTGVKRYMKQHYYDAMALCKYYGFPDLFITFTCNPKWPEVTRYLKKYNLTTEDRPEILCRVFKMKLDNLIEFLTNKDGSLFGPVSAVMYTIEFQKRGMPHAHILVFMQNGAKFPTADHIDTIIWAEIPDKTVDPDLYAIVGDCMMHGPCGPAKKDNVCMVNGKCSKMFPKRLNIRTSIDANGFPAYMRRIDGRFIEKNGIRLDNGYVVPYNRNLMLRYHAHMNVEWCIQTRAVKYLFKYIHKGPDYASAAMDKEDEDGVIDEIKIYYDCIYITACESSWRVLAFPTHFRTTSVEKLGFHLPDQELVFFDEDEPIENACYALGLMDDDKEYIEAIKDCSDNSSGTYARKLFSRMLVSKTLSQPHVVWEATWEYLTDDILYKKRRQTGNSELNLTIDHIKNIALTEIQNHLLSNGRSLQKWPLMPKPDDFGCYNGNRLIDDELKYVVEDQLKENERLMAMITYEQRGVYNEILDAVLYDSGGVFFLYGYGGTGKTFVYRALSSAIRSRRMIVLNTASSGIAALLLEGGRTAHSRFGIPIDADEFTTCKKMEPGSDRAELVKAAKLIVWDEAPMMSRHCFETLDRSMCDIIRSSEDKPFGGKVVVFGGDFRQILPVIPGGGRAETVLQALNSSYLWEHCKVLKLTKNMRLLAGLTDDAAKDLQSFSKWILDVGDGKINLPNDGQVDIDIPSDLLIKNIGEDPIQTIAKELPGEYKVYLSSDSIIPSDVDVEENVTYPTEFLNSVRVAGMPRHNLKLKVGAPIMCLRNLDLVDGLCNGTRLIVTQLLPHVIEGRIITGNSTAGDKVWIPRMYVSPPDTKFPFRMRRRQFPVTLAFAMTINKSQGQTLESVGLFLPRPVFSHGQLYVALSRVKSRSGLKILITGKERKAETKTLNVVYKQVFQNIP</sequence>
<name>A0A9W3CBM2_RAPSA</name>
<dbReference type="InterPro" id="IPR027417">
    <property type="entry name" value="P-loop_NTPase"/>
</dbReference>
<keyword evidence="6" id="KW-0378">Hydrolase</keyword>
<comment type="similarity">
    <text evidence="6">Belongs to the helicase family.</text>
</comment>
<dbReference type="GO" id="GO:0006281">
    <property type="term" value="P:DNA repair"/>
    <property type="evidence" value="ECO:0007669"/>
    <property type="project" value="UniProtKB-KW"/>
</dbReference>
<keyword evidence="5" id="KW-0238">DNA-binding</keyword>
<dbReference type="GO" id="GO:0006310">
    <property type="term" value="P:DNA recombination"/>
    <property type="evidence" value="ECO:0007669"/>
    <property type="project" value="UniProtKB-KW"/>
</dbReference>
<evidence type="ECO:0000256" key="1">
    <source>
        <dbReference type="ARBA" id="ARBA00005690"/>
    </source>
</evidence>
<evidence type="ECO:0000256" key="5">
    <source>
        <dbReference type="ARBA" id="ARBA00023125"/>
    </source>
</evidence>
<dbReference type="GO" id="GO:0000723">
    <property type="term" value="P:telomere maintenance"/>
    <property type="evidence" value="ECO:0007669"/>
    <property type="project" value="InterPro"/>
</dbReference>
<keyword evidence="4" id="KW-0862">Zinc</keyword>
<protein>
    <recommendedName>
        <fullName evidence="6">ATP-dependent DNA helicase</fullName>
        <ecNumber evidence="6">5.6.2.3</ecNumber>
    </recommendedName>
</protein>
<reference evidence="12" key="1">
    <citation type="journal article" date="2019" name="Database">
        <title>The radish genome database (RadishGD): an integrated information resource for radish genomics.</title>
        <authorList>
            <person name="Yu H.J."/>
            <person name="Baek S."/>
            <person name="Lee Y.J."/>
            <person name="Cho A."/>
            <person name="Mun J.H."/>
        </authorList>
    </citation>
    <scope>NUCLEOTIDE SEQUENCE [LARGE SCALE GENOMIC DNA]</scope>
    <source>
        <strain evidence="12">cv. WK10039</strain>
    </source>
</reference>